<dbReference type="Proteomes" id="UP000002675">
    <property type="component" value="Chromosome II"/>
</dbReference>
<sequence>MRVKPSQRPLILLLILLSSAGVAGVQPGSYPSLAQARLGTHDHTVSSEPNALLHAIERGHAIPLKFDAQFKANSPYLFPSRLYQDEYWRQKAINVTWLKAMQQLVSEFACAEYRYRHRLIETQQCYQEQAKHQQQPKEGMPFFSGQFLQRTLEINQDNRFNQVSYQMWLPSGEQESLRSVLGSVHELGTFFGRLADHRSLVLSVRVNVYQLSNEGGRGDTLTRAPMLYFVLLPTAKALANQPTQREAALYAWQQARVILVGKP</sequence>
<dbReference type="AlphaFoldDB" id="Q7MC45"/>
<accession>Q7MC45</accession>
<reference evidence="1 2" key="1">
    <citation type="journal article" date="2003" name="Genome Res.">
        <title>Comparative genome analysis of Vibrio vulnificus, a marine pathogen.</title>
        <authorList>
            <person name="Chen C.Y."/>
            <person name="Wu K.M."/>
            <person name="Chang Y.C."/>
            <person name="Chang C.H."/>
            <person name="Tsai H.C."/>
            <person name="Liao T.L."/>
            <person name="Liu Y.M."/>
            <person name="Chen H.J."/>
            <person name="Shen A.B."/>
            <person name="Li J.C."/>
            <person name="Su T.L."/>
            <person name="Shao C.P."/>
            <person name="Lee C.T."/>
            <person name="Hor L.I."/>
            <person name="Tsai S.F."/>
        </authorList>
    </citation>
    <scope>NUCLEOTIDE SEQUENCE [LARGE SCALE GENOMIC DNA]</scope>
    <source>
        <strain evidence="1 2">YJ016</strain>
    </source>
</reference>
<name>Q7MC45_VIBVY</name>
<evidence type="ECO:0000313" key="1">
    <source>
        <dbReference type="EMBL" id="BAC97568.1"/>
    </source>
</evidence>
<dbReference type="RefSeq" id="WP_011152748.1">
    <property type="nucleotide sequence ID" value="NC_005140.1"/>
</dbReference>
<dbReference type="KEGG" id="vvy:VVA1542"/>
<proteinExistence type="predicted"/>
<gene>
    <name evidence="1" type="ordered locus">VVA1542</name>
</gene>
<evidence type="ECO:0000313" key="2">
    <source>
        <dbReference type="Proteomes" id="UP000002675"/>
    </source>
</evidence>
<dbReference type="PATRIC" id="fig|196600.6.peg.4676"/>
<protein>
    <submittedName>
        <fullName evidence="1">Uncharacterized protein</fullName>
    </submittedName>
</protein>
<dbReference type="EMBL" id="BA000038">
    <property type="protein sequence ID" value="BAC97568.1"/>
    <property type="molecule type" value="Genomic_DNA"/>
</dbReference>
<dbReference type="HOGENOM" id="CLU_1057479_0_0_6"/>
<organism evidence="1 2">
    <name type="scientific">Vibrio vulnificus (strain YJ016)</name>
    <dbReference type="NCBI Taxonomy" id="196600"/>
    <lineage>
        <taxon>Bacteria</taxon>
        <taxon>Pseudomonadati</taxon>
        <taxon>Pseudomonadota</taxon>
        <taxon>Gammaproteobacteria</taxon>
        <taxon>Vibrionales</taxon>
        <taxon>Vibrionaceae</taxon>
        <taxon>Vibrio</taxon>
    </lineage>
</organism>